<evidence type="ECO:0000313" key="3">
    <source>
        <dbReference type="Proteomes" id="UP000499080"/>
    </source>
</evidence>
<dbReference type="OrthoDB" id="6512026at2759"/>
<evidence type="ECO:0000313" key="1">
    <source>
        <dbReference type="EMBL" id="GBO45144.1"/>
    </source>
</evidence>
<proteinExistence type="predicted"/>
<dbReference type="AlphaFoldDB" id="A0A4Y2X886"/>
<dbReference type="SUPFAM" id="SSF50630">
    <property type="entry name" value="Acid proteases"/>
    <property type="match status" value="1"/>
</dbReference>
<dbReference type="InterPro" id="IPR001969">
    <property type="entry name" value="Aspartic_peptidase_AS"/>
</dbReference>
<protein>
    <recommendedName>
        <fullName evidence="4">Peptidase A2 domain-containing protein</fullName>
    </recommendedName>
</protein>
<gene>
    <name evidence="1" type="ORF">AVEN_176178_1</name>
    <name evidence="2" type="ORF">AVEN_201254_1</name>
</gene>
<dbReference type="EMBL" id="BGPR01072448">
    <property type="protein sequence ID" value="GBO45372.1"/>
    <property type="molecule type" value="Genomic_DNA"/>
</dbReference>
<dbReference type="Pfam" id="PF13650">
    <property type="entry name" value="Asp_protease_2"/>
    <property type="match status" value="1"/>
</dbReference>
<dbReference type="Proteomes" id="UP000499080">
    <property type="component" value="Unassembled WGS sequence"/>
</dbReference>
<sequence length="122" mass="13531">MPIDHFHPGKLTYRRLEGRRLIFQNKATEEGLKVFALCGEKNGHYLEGSICGIPCSMLVDTGANVTLLRTTDLAQKSKENFIYTATNISLKTATGEKAEIHGKLDAAIECGSRKLQHQNLRS</sequence>
<accession>A0A4Y2X886</accession>
<reference evidence="1 3" key="1">
    <citation type="journal article" date="2019" name="Sci. Rep.">
        <title>Orb-weaving spider Araneus ventricosus genome elucidates the spidroin gene catalogue.</title>
        <authorList>
            <person name="Kono N."/>
            <person name="Nakamura H."/>
            <person name="Ohtoshi R."/>
            <person name="Moran D.A.P."/>
            <person name="Shinohara A."/>
            <person name="Yoshida Y."/>
            <person name="Fujiwara M."/>
            <person name="Mori M."/>
            <person name="Tomita M."/>
            <person name="Arakawa K."/>
        </authorList>
    </citation>
    <scope>NUCLEOTIDE SEQUENCE [LARGE SCALE GENOMIC DNA]</scope>
</reference>
<organism evidence="1 3">
    <name type="scientific">Araneus ventricosus</name>
    <name type="common">Orbweaver spider</name>
    <name type="synonym">Epeira ventricosa</name>
    <dbReference type="NCBI Taxonomy" id="182803"/>
    <lineage>
        <taxon>Eukaryota</taxon>
        <taxon>Metazoa</taxon>
        <taxon>Ecdysozoa</taxon>
        <taxon>Arthropoda</taxon>
        <taxon>Chelicerata</taxon>
        <taxon>Arachnida</taxon>
        <taxon>Araneae</taxon>
        <taxon>Araneomorphae</taxon>
        <taxon>Entelegynae</taxon>
        <taxon>Araneoidea</taxon>
        <taxon>Araneidae</taxon>
        <taxon>Araneus</taxon>
    </lineage>
</organism>
<name>A0A4Y2X886_ARAVE</name>
<evidence type="ECO:0008006" key="4">
    <source>
        <dbReference type="Google" id="ProtNLM"/>
    </source>
</evidence>
<dbReference type="CDD" id="cd00303">
    <property type="entry name" value="retropepsin_like"/>
    <property type="match status" value="1"/>
</dbReference>
<dbReference type="GO" id="GO:0004190">
    <property type="term" value="F:aspartic-type endopeptidase activity"/>
    <property type="evidence" value="ECO:0007669"/>
    <property type="project" value="InterPro"/>
</dbReference>
<dbReference type="GO" id="GO:0006508">
    <property type="term" value="P:proteolysis"/>
    <property type="evidence" value="ECO:0007669"/>
    <property type="project" value="InterPro"/>
</dbReference>
<dbReference type="Gene3D" id="2.40.70.10">
    <property type="entry name" value="Acid Proteases"/>
    <property type="match status" value="1"/>
</dbReference>
<dbReference type="PROSITE" id="PS00141">
    <property type="entry name" value="ASP_PROTEASE"/>
    <property type="match status" value="1"/>
</dbReference>
<dbReference type="InterPro" id="IPR021109">
    <property type="entry name" value="Peptidase_aspartic_dom_sf"/>
</dbReference>
<evidence type="ECO:0000313" key="2">
    <source>
        <dbReference type="EMBL" id="GBO45372.1"/>
    </source>
</evidence>
<dbReference type="EMBL" id="BGPR01072172">
    <property type="protein sequence ID" value="GBO45144.1"/>
    <property type="molecule type" value="Genomic_DNA"/>
</dbReference>
<keyword evidence="3" id="KW-1185">Reference proteome</keyword>
<comment type="caution">
    <text evidence="1">The sequence shown here is derived from an EMBL/GenBank/DDBJ whole genome shotgun (WGS) entry which is preliminary data.</text>
</comment>